<feature type="transmembrane region" description="Helical" evidence="2">
    <location>
        <begin position="594"/>
        <end position="616"/>
    </location>
</feature>
<dbReference type="InterPro" id="IPR012507">
    <property type="entry name" value="YibE_F"/>
</dbReference>
<feature type="region of interest" description="Disordered" evidence="1">
    <location>
        <begin position="630"/>
        <end position="665"/>
    </location>
</feature>
<evidence type="ECO:0000313" key="4">
    <source>
        <dbReference type="Proteomes" id="UP000603708"/>
    </source>
</evidence>
<feature type="compositionally biased region" description="Gly residues" evidence="1">
    <location>
        <begin position="645"/>
        <end position="657"/>
    </location>
</feature>
<feature type="compositionally biased region" description="Gly residues" evidence="1">
    <location>
        <begin position="33"/>
        <end position="50"/>
    </location>
</feature>
<feature type="region of interest" description="Disordered" evidence="1">
    <location>
        <begin position="289"/>
        <end position="326"/>
    </location>
</feature>
<dbReference type="AlphaFoldDB" id="A0A919KRV6"/>
<protein>
    <recommendedName>
        <fullName evidence="5">YibE/F family protein</fullName>
    </recommendedName>
</protein>
<evidence type="ECO:0000256" key="2">
    <source>
        <dbReference type="SAM" id="Phobius"/>
    </source>
</evidence>
<dbReference type="Proteomes" id="UP000603708">
    <property type="component" value="Unassembled WGS sequence"/>
</dbReference>
<accession>A0A919KRV6</accession>
<sequence length="665" mass="66994">MTNMQPPPPPPPGRRPRPASGGYGPPGPESAGQGRGPGAAGPGRGPGWAPGGEREEYGGHDGPSQRARGFEGYGGPGGSDGPGGRSGARDGYDGNDGYGGYGGRDGYDGRGAYGPRDEYGHGGDEYGHGGDAGDRGFPGPGPLPGRREATGPQGPDGRPGQGGRPVPGGRPGPGGHTGPPLVASGPGAPQAPHDHTHAHPPAHAPAGQDHVGHSHGHSHGHGPATPVSRHLRKVIAAVLIPFTVAVLVGLVALWPGGAPPHKRTGVGFDRQTQQAVVVRVDKVSCASVNASADTPTGDTSTAEGSSAQQEKGGTCGKATVRVSSGKDSGRTFTEIVQPDAPRQLHQGQKVVVAYAPDAPRDLQYSVTDVDRKFPMLLLAGIFALAVVVVGRLRGLTALVALAASFLVLTSFILPAVLQGQNPLVVAVVGSSAIMLIALYMCHGLTARTSVAVLGTLVSLLLIGVLGSVFIGWASLTGNTDDNTGLIHGLYPSIDMSGLLLAGVIIGSLGVLDDVTVTQTSAVWELHQADPTMGWRGLYRAGIRIGRDHIASVVNTLVLAYAGAALPLLLLFSIAQSGVGTVANSELVAEEIVRTLVGSIGLVASVPVTTALAALVVSADRTGGGAAAARIPEPGAPADGVPVAAGDGGAVRGGGQKAGRGRRRRH</sequence>
<feature type="transmembrane region" description="Helical" evidence="2">
    <location>
        <begin position="493"/>
        <end position="511"/>
    </location>
</feature>
<dbReference type="EMBL" id="BNCD01000001">
    <property type="protein sequence ID" value="GHH70047.1"/>
    <property type="molecule type" value="Genomic_DNA"/>
</dbReference>
<feature type="transmembrane region" description="Helical" evidence="2">
    <location>
        <begin position="397"/>
        <end position="417"/>
    </location>
</feature>
<feature type="region of interest" description="Disordered" evidence="1">
    <location>
        <begin position="1"/>
        <end position="226"/>
    </location>
</feature>
<feature type="transmembrane region" description="Helical" evidence="2">
    <location>
        <begin position="450"/>
        <end position="473"/>
    </location>
</feature>
<feature type="transmembrane region" description="Helical" evidence="2">
    <location>
        <begin position="423"/>
        <end position="441"/>
    </location>
</feature>
<dbReference type="PANTHER" id="PTHR41771">
    <property type="entry name" value="MEMBRANE PROTEIN-RELATED"/>
    <property type="match status" value="1"/>
</dbReference>
<dbReference type="Pfam" id="PF07907">
    <property type="entry name" value="YibE_F"/>
    <property type="match status" value="1"/>
</dbReference>
<dbReference type="PANTHER" id="PTHR41771:SF1">
    <property type="entry name" value="MEMBRANE PROTEIN"/>
    <property type="match status" value="1"/>
</dbReference>
<evidence type="ECO:0008006" key="5">
    <source>
        <dbReference type="Google" id="ProtNLM"/>
    </source>
</evidence>
<feature type="compositionally biased region" description="Gly residues" evidence="1">
    <location>
        <begin position="71"/>
        <end position="86"/>
    </location>
</feature>
<name>A0A919KRV6_9ACTN</name>
<feature type="compositionally biased region" description="Basic and acidic residues" evidence="1">
    <location>
        <begin position="115"/>
        <end position="134"/>
    </location>
</feature>
<reference evidence="3" key="1">
    <citation type="journal article" date="2014" name="Int. J. Syst. Evol. Microbiol.">
        <title>Complete genome sequence of Corynebacterium casei LMG S-19264T (=DSM 44701T), isolated from a smear-ripened cheese.</title>
        <authorList>
            <consortium name="US DOE Joint Genome Institute (JGI-PGF)"/>
            <person name="Walter F."/>
            <person name="Albersmeier A."/>
            <person name="Kalinowski J."/>
            <person name="Ruckert C."/>
        </authorList>
    </citation>
    <scope>NUCLEOTIDE SEQUENCE</scope>
    <source>
        <strain evidence="3">JCM 5069</strain>
    </source>
</reference>
<organism evidence="3 4">
    <name type="scientific">Streptomyces sulfonofaciens</name>
    <dbReference type="NCBI Taxonomy" id="68272"/>
    <lineage>
        <taxon>Bacteria</taxon>
        <taxon>Bacillati</taxon>
        <taxon>Actinomycetota</taxon>
        <taxon>Actinomycetes</taxon>
        <taxon>Kitasatosporales</taxon>
        <taxon>Streptomycetaceae</taxon>
        <taxon>Streptomyces</taxon>
    </lineage>
</organism>
<feature type="compositionally biased region" description="Low complexity" evidence="1">
    <location>
        <begin position="635"/>
        <end position="644"/>
    </location>
</feature>
<keyword evidence="2" id="KW-0472">Membrane</keyword>
<keyword evidence="2" id="KW-0812">Transmembrane</keyword>
<feature type="compositionally biased region" description="Gly residues" evidence="1">
    <location>
        <begin position="157"/>
        <end position="177"/>
    </location>
</feature>
<feature type="transmembrane region" description="Helical" evidence="2">
    <location>
        <begin position="549"/>
        <end position="574"/>
    </location>
</feature>
<reference evidence="3" key="2">
    <citation type="submission" date="2020-09" db="EMBL/GenBank/DDBJ databases">
        <authorList>
            <person name="Sun Q."/>
            <person name="Ohkuma M."/>
        </authorList>
    </citation>
    <scope>NUCLEOTIDE SEQUENCE</scope>
    <source>
        <strain evidence="3">JCM 5069</strain>
    </source>
</reference>
<evidence type="ECO:0000256" key="1">
    <source>
        <dbReference type="SAM" id="MobiDB-lite"/>
    </source>
</evidence>
<proteinExistence type="predicted"/>
<evidence type="ECO:0000313" key="3">
    <source>
        <dbReference type="EMBL" id="GHH70047.1"/>
    </source>
</evidence>
<keyword evidence="4" id="KW-1185">Reference proteome</keyword>
<feature type="transmembrane region" description="Helical" evidence="2">
    <location>
        <begin position="373"/>
        <end position="390"/>
    </location>
</feature>
<comment type="caution">
    <text evidence="3">The sequence shown here is derived from an EMBL/GenBank/DDBJ whole genome shotgun (WGS) entry which is preliminary data.</text>
</comment>
<feature type="transmembrane region" description="Helical" evidence="2">
    <location>
        <begin position="234"/>
        <end position="254"/>
    </location>
</feature>
<feature type="compositionally biased region" description="Gly residues" evidence="1">
    <location>
        <begin position="94"/>
        <end position="112"/>
    </location>
</feature>
<feature type="compositionally biased region" description="Polar residues" evidence="1">
    <location>
        <begin position="289"/>
        <end position="311"/>
    </location>
</feature>
<feature type="compositionally biased region" description="Pro residues" evidence="1">
    <location>
        <begin position="1"/>
        <end position="13"/>
    </location>
</feature>
<gene>
    <name evidence="3" type="ORF">GCM10018793_03490</name>
</gene>
<keyword evidence="2" id="KW-1133">Transmembrane helix</keyword>